<evidence type="ECO:0008006" key="4">
    <source>
        <dbReference type="Google" id="ProtNLM"/>
    </source>
</evidence>
<dbReference type="Proteomes" id="UP000642748">
    <property type="component" value="Unassembled WGS sequence"/>
</dbReference>
<protein>
    <recommendedName>
        <fullName evidence="4">Helix-turn-helix domain-containing protein</fullName>
    </recommendedName>
</protein>
<comment type="caution">
    <text evidence="2">The sequence shown here is derived from an EMBL/GenBank/DDBJ whole genome shotgun (WGS) entry which is preliminary data.</text>
</comment>
<keyword evidence="3" id="KW-1185">Reference proteome</keyword>
<evidence type="ECO:0000256" key="1">
    <source>
        <dbReference type="SAM" id="MobiDB-lite"/>
    </source>
</evidence>
<feature type="compositionally biased region" description="Low complexity" evidence="1">
    <location>
        <begin position="263"/>
        <end position="279"/>
    </location>
</feature>
<proteinExistence type="predicted"/>
<name>A0A8J3QYM7_9ACTN</name>
<feature type="region of interest" description="Disordered" evidence="1">
    <location>
        <begin position="89"/>
        <end position="279"/>
    </location>
</feature>
<dbReference type="AlphaFoldDB" id="A0A8J3QYM7"/>
<evidence type="ECO:0000313" key="3">
    <source>
        <dbReference type="Proteomes" id="UP000642748"/>
    </source>
</evidence>
<feature type="compositionally biased region" description="Basic and acidic residues" evidence="1">
    <location>
        <begin position="101"/>
        <end position="114"/>
    </location>
</feature>
<gene>
    <name evidence="2" type="ORF">Raf01_52330</name>
</gene>
<sequence>MTELTPAKRYRDAVWSSTRLTPEQRLVALCYANHARGTDVAWVALARLLQQCGIRSKVTAVKVVTSLVDEGWLVRLGAPPEHRQRVMYRLRVPDESSATEPEERSTPARARGADGRFATGPADGPVHPVDRSTRGGQPVHPMDRNRSTPWTEPVHRMDRTGPSRGPDSLTEDSPKDSVREHSPASAAATLRAAPVAEERDSGAAVAQVPAREALPGEDRPSDPLPTDIAKAQLHQLLAGNRRARTSHWTAGTAPTGEPNPHYDPAAAARLATDPAQQKE</sequence>
<dbReference type="EMBL" id="BONZ01000049">
    <property type="protein sequence ID" value="GIH17061.1"/>
    <property type="molecule type" value="Genomic_DNA"/>
</dbReference>
<accession>A0A8J3QYM7</accession>
<reference evidence="2" key="1">
    <citation type="submission" date="2021-01" db="EMBL/GenBank/DDBJ databases">
        <title>Whole genome shotgun sequence of Rugosimonospora africana NBRC 104875.</title>
        <authorList>
            <person name="Komaki H."/>
            <person name="Tamura T."/>
        </authorList>
    </citation>
    <scope>NUCLEOTIDE SEQUENCE</scope>
    <source>
        <strain evidence="2">NBRC 104875</strain>
    </source>
</reference>
<feature type="compositionally biased region" description="Basic and acidic residues" evidence="1">
    <location>
        <begin position="172"/>
        <end position="182"/>
    </location>
</feature>
<feature type="compositionally biased region" description="Low complexity" evidence="1">
    <location>
        <begin position="184"/>
        <end position="195"/>
    </location>
</feature>
<evidence type="ECO:0000313" key="2">
    <source>
        <dbReference type="EMBL" id="GIH17061.1"/>
    </source>
</evidence>
<organism evidence="2 3">
    <name type="scientific">Rugosimonospora africana</name>
    <dbReference type="NCBI Taxonomy" id="556532"/>
    <lineage>
        <taxon>Bacteria</taxon>
        <taxon>Bacillati</taxon>
        <taxon>Actinomycetota</taxon>
        <taxon>Actinomycetes</taxon>
        <taxon>Micromonosporales</taxon>
        <taxon>Micromonosporaceae</taxon>
        <taxon>Rugosimonospora</taxon>
    </lineage>
</organism>